<sequence length="131" mass="15261">MRDEFTQVIPLLAQALNNHYNSDNDIITILNYLFLALDSPYFEQIVQQLSEQTEKHQEAIVNIAQRLQEKGEKLGWERGRQEGIEQGIEQEKLRSHQRQLETARTLLKNRVSLDLIMESTGLSRDELISLQ</sequence>
<gene>
    <name evidence="1" type="ordered locus">PAU_03795</name>
    <name evidence="2" type="ORF">PA-RVA7-0641</name>
</gene>
<organism evidence="2">
    <name type="scientific">Photorhabdus asymbiotica subsp. asymbiotica (strain ATCC 43949 / 3105-77)</name>
    <name type="common">Xenorhabdus luminescens (strain 2)</name>
    <dbReference type="NCBI Taxonomy" id="553480"/>
    <lineage>
        <taxon>Bacteria</taxon>
        <taxon>Pseudomonadati</taxon>
        <taxon>Pseudomonadota</taxon>
        <taxon>Gammaproteobacteria</taxon>
        <taxon>Enterobacterales</taxon>
        <taxon>Morganellaceae</taxon>
        <taxon>Photorhabdus</taxon>
    </lineage>
</organism>
<reference evidence="1 3" key="4">
    <citation type="journal article" date="2009" name="BMC Genomics">
        <title>Comparative genomics of the emerging human pathogen Photorhabdus asymbiotica with the insect pathogen Photorhabdus luminescens.</title>
        <authorList>
            <person name="Wilkinson P."/>
            <person name="Waterfield N.R."/>
            <person name="Crossman L."/>
            <person name="Corton C."/>
            <person name="Sanchez-Contreras M."/>
            <person name="Vlisidou I."/>
            <person name="Barron A."/>
            <person name="Bignell A."/>
            <person name="Clark L."/>
            <person name="Ormond D."/>
            <person name="Mayho M."/>
            <person name="Bason N."/>
            <person name="Smith F."/>
            <person name="Simmonds M."/>
            <person name="Churcher C."/>
            <person name="Harris D."/>
            <person name="Thompson N.R."/>
            <person name="Quail M."/>
            <person name="Parkhill J."/>
            <person name="ffrench-Constant R.H."/>
        </authorList>
    </citation>
    <scope>NUCLEOTIDE SEQUENCE [LARGE SCALE GENOMIC DNA]</scope>
    <source>
        <strain evidence="3">ATCC 43949 / 3105-77</strain>
        <strain evidence="1">ATCC43949</strain>
    </source>
</reference>
<dbReference type="PANTHER" id="PTHR34611:SF2">
    <property type="entry name" value="INACTIVE RECOMBINATION-PROMOTING NUCLEASE-LIKE PROTEIN RPNE-RELATED"/>
    <property type="match status" value="1"/>
</dbReference>
<dbReference type="GO" id="GO:0006310">
    <property type="term" value="P:DNA recombination"/>
    <property type="evidence" value="ECO:0007669"/>
    <property type="project" value="TreeGrafter"/>
</dbReference>
<reference evidence="1" key="2">
    <citation type="submission" date="2008-05" db="EMBL/GenBank/DDBJ databases">
        <authorList>
            <person name="Crossman L.C."/>
        </authorList>
    </citation>
    <scope>NUCLEOTIDE SEQUENCE</scope>
    <source>
        <strain evidence="1">ATCC43949</strain>
    </source>
</reference>
<evidence type="ECO:0000313" key="1">
    <source>
        <dbReference type="EMBL" id="CAQ85883.1"/>
    </source>
</evidence>
<reference evidence="2" key="1">
    <citation type="journal article" date="2008" name="Proc. Natl. Acad. Sci. U.S.A.">
        <title>Rapid virulence annotation (RVA): identification of virulence factors using a bacterial genome library and multiple invertebrate hosts.</title>
        <authorList>
            <person name="Waterfield N.R."/>
            <person name="Sanchez-Contreras M."/>
            <person name="Eleftherianos I."/>
            <person name="Dowling A."/>
            <person name="Wilkinson P."/>
            <person name="Parkhill J."/>
            <person name="Thomson N."/>
            <person name="Reynolds S.E."/>
            <person name="Bode H.B."/>
            <person name="Dorus S."/>
            <person name="Ffrench-Constant R.H."/>
        </authorList>
    </citation>
    <scope>NUCLEOTIDE SEQUENCE</scope>
    <source>
        <strain evidence="2">ATCC 43949</strain>
    </source>
</reference>
<dbReference type="InterPro" id="IPR051699">
    <property type="entry name" value="Rpn/YhgA-like_nuclease"/>
</dbReference>
<dbReference type="GO" id="GO:1990238">
    <property type="term" value="F:double-stranded DNA endonuclease activity"/>
    <property type="evidence" value="ECO:0007669"/>
    <property type="project" value="TreeGrafter"/>
</dbReference>
<dbReference type="eggNOG" id="COG5464">
    <property type="taxonomic scope" value="Bacteria"/>
</dbReference>
<evidence type="ECO:0000313" key="2">
    <source>
        <dbReference type="EMBL" id="CAR66939.1"/>
    </source>
</evidence>
<dbReference type="EMBL" id="FM162591">
    <property type="protein sequence ID" value="CAQ85883.1"/>
    <property type="molecule type" value="Genomic_DNA"/>
</dbReference>
<accession>C7BMK4</accession>
<accession>B6VLA9</accession>
<protein>
    <submittedName>
        <fullName evidence="1 2">Transposase</fullName>
    </submittedName>
</protein>
<evidence type="ECO:0000313" key="3">
    <source>
        <dbReference type="Proteomes" id="UP000002747"/>
    </source>
</evidence>
<name>B6VLA9_PHOAA</name>
<dbReference type="Proteomes" id="UP000002747">
    <property type="component" value="Chromosome"/>
</dbReference>
<dbReference type="KEGG" id="pay:PAU_03795"/>
<dbReference type="EMBL" id="FM211049">
    <property type="protein sequence ID" value="CAR66939.1"/>
    <property type="molecule type" value="Genomic_DNA"/>
</dbReference>
<dbReference type="PANTHER" id="PTHR34611">
    <property type="match status" value="1"/>
</dbReference>
<proteinExistence type="predicted"/>
<dbReference type="AlphaFoldDB" id="B6VLA9"/>
<reference evidence="2" key="3">
    <citation type="submission" date="2008-09" db="EMBL/GenBank/DDBJ databases">
        <authorList>
            <person name="Thomson N.R."/>
        </authorList>
    </citation>
    <scope>NUCLEOTIDE SEQUENCE</scope>
    <source>
        <strain evidence="2">ATCC 43949</strain>
    </source>
</reference>